<dbReference type="InterPro" id="IPR011043">
    <property type="entry name" value="Gal_Oxase/kelch_b-propeller"/>
</dbReference>
<dbReference type="Gene3D" id="2.120.10.80">
    <property type="entry name" value="Kelch-type beta propeller"/>
    <property type="match status" value="2"/>
</dbReference>
<dbReference type="InterPro" id="IPR015915">
    <property type="entry name" value="Kelch-typ_b-propeller"/>
</dbReference>
<keyword evidence="2" id="KW-0677">Repeat</keyword>
<keyword evidence="4" id="KW-1185">Reference proteome</keyword>
<dbReference type="PANTHER" id="PTHR45632:SF3">
    <property type="entry name" value="KELCH-LIKE PROTEIN 32"/>
    <property type="match status" value="1"/>
</dbReference>
<dbReference type="SUPFAM" id="SSF50965">
    <property type="entry name" value="Galactose oxidase, central domain"/>
    <property type="match status" value="1"/>
</dbReference>
<organism evidence="3 4">
    <name type="scientific">Streptomyces siamensis</name>
    <dbReference type="NCBI Taxonomy" id="1274986"/>
    <lineage>
        <taxon>Bacteria</taxon>
        <taxon>Bacillati</taxon>
        <taxon>Actinomycetota</taxon>
        <taxon>Actinomycetes</taxon>
        <taxon>Kitasatosporales</taxon>
        <taxon>Streptomycetaceae</taxon>
        <taxon>Streptomyces</taxon>
    </lineage>
</organism>
<dbReference type="SMART" id="SM00612">
    <property type="entry name" value="Kelch"/>
    <property type="match status" value="4"/>
</dbReference>
<dbReference type="PANTHER" id="PTHR45632">
    <property type="entry name" value="LD33804P"/>
    <property type="match status" value="1"/>
</dbReference>
<accession>A0ABP9J9M3</accession>
<evidence type="ECO:0000313" key="4">
    <source>
        <dbReference type="Proteomes" id="UP001501759"/>
    </source>
</evidence>
<name>A0ABP9J9M3_9ACTN</name>
<proteinExistence type="predicted"/>
<evidence type="ECO:0000313" key="3">
    <source>
        <dbReference type="EMBL" id="GAA5023478.1"/>
    </source>
</evidence>
<evidence type="ECO:0000256" key="1">
    <source>
        <dbReference type="ARBA" id="ARBA00022441"/>
    </source>
</evidence>
<dbReference type="Pfam" id="PF01344">
    <property type="entry name" value="Kelch_1"/>
    <property type="match status" value="2"/>
</dbReference>
<gene>
    <name evidence="3" type="ORF">GCM10023335_56270</name>
</gene>
<protein>
    <submittedName>
        <fullName evidence="3">Kelch repeat-containing protein</fullName>
    </submittedName>
</protein>
<dbReference type="Proteomes" id="UP001501759">
    <property type="component" value="Unassembled WGS sequence"/>
</dbReference>
<dbReference type="PROSITE" id="PS51318">
    <property type="entry name" value="TAT"/>
    <property type="match status" value="1"/>
</dbReference>
<sequence length="362" mass="38497">MEFDRRRRSVVKALVSGGVAVAGASAMAWPVAARTRAQAARSTPRGVWRARASLPVKRAEVAVAALGGRVYVVGGTVQRGGEAPVWASTAVHSYDPRRDQWSSHAPLPRPLTHVAVAAHGGRLYVFGGFTGAVHMNPQPDAYVYDPQLDRWGRLPDMPLALGSMGVAAVCGRLHLLGGRDSHRVVTPEGSPISLGFGTVRTHHVFDPRHNTYTAAQPLPADSRDHAGIAVLGDRVHVVGGRVEDVGDNLTRHDVYDIHRRRWTQAAPLPVARSAGAAVVLNGRIVYAGGECRPGSTTDTFDDVTAYDPRTDRWCAVTTLPGSRHGFGAVELHGRAYFVAGSPSCGGGASADTLELTMQPTGR</sequence>
<reference evidence="4" key="1">
    <citation type="journal article" date="2019" name="Int. J. Syst. Evol. Microbiol.">
        <title>The Global Catalogue of Microorganisms (GCM) 10K type strain sequencing project: providing services to taxonomists for standard genome sequencing and annotation.</title>
        <authorList>
            <consortium name="The Broad Institute Genomics Platform"/>
            <consortium name="The Broad Institute Genome Sequencing Center for Infectious Disease"/>
            <person name="Wu L."/>
            <person name="Ma J."/>
        </authorList>
    </citation>
    <scope>NUCLEOTIDE SEQUENCE [LARGE SCALE GENOMIC DNA]</scope>
    <source>
        <strain evidence="4">JCM 18409</strain>
    </source>
</reference>
<dbReference type="InterPro" id="IPR006652">
    <property type="entry name" value="Kelch_1"/>
</dbReference>
<keyword evidence="1" id="KW-0880">Kelch repeat</keyword>
<dbReference type="InterPro" id="IPR006311">
    <property type="entry name" value="TAT_signal"/>
</dbReference>
<evidence type="ECO:0000256" key="2">
    <source>
        <dbReference type="ARBA" id="ARBA00022737"/>
    </source>
</evidence>
<comment type="caution">
    <text evidence="3">The sequence shown here is derived from an EMBL/GenBank/DDBJ whole genome shotgun (WGS) entry which is preliminary data.</text>
</comment>
<dbReference type="EMBL" id="BAABKB010000023">
    <property type="protein sequence ID" value="GAA5023478.1"/>
    <property type="molecule type" value="Genomic_DNA"/>
</dbReference>